<comment type="caution">
    <text evidence="2">The sequence shown here is derived from an EMBL/GenBank/DDBJ whole genome shotgun (WGS) entry which is preliminary data.</text>
</comment>
<dbReference type="EMBL" id="BAABLO010000004">
    <property type="protein sequence ID" value="GAA4716628.1"/>
    <property type="molecule type" value="Genomic_DNA"/>
</dbReference>
<reference evidence="3" key="1">
    <citation type="journal article" date="2019" name="Int. J. Syst. Evol. Microbiol.">
        <title>The Global Catalogue of Microorganisms (GCM) 10K type strain sequencing project: providing services to taxonomists for standard genome sequencing and annotation.</title>
        <authorList>
            <consortium name="The Broad Institute Genomics Platform"/>
            <consortium name="The Broad Institute Genome Sequencing Center for Infectious Disease"/>
            <person name="Wu L."/>
            <person name="Ma J."/>
        </authorList>
    </citation>
    <scope>NUCLEOTIDE SEQUENCE [LARGE SCALE GENOMIC DNA]</scope>
    <source>
        <strain evidence="3">JCM 18961</strain>
    </source>
</reference>
<sequence length="68" mass="7579">MASRDDRDVPVPEADRLEQQEPVDPEVGDDQPWPDSPVEIDQGDSDEADRLEQSQVVSGDADEDYAHD</sequence>
<gene>
    <name evidence="2" type="ORF">GCM10025782_12010</name>
</gene>
<accession>A0ABP8XX15</accession>
<keyword evidence="3" id="KW-1185">Reference proteome</keyword>
<name>A0ABP8XX15_9MICO</name>
<evidence type="ECO:0000313" key="3">
    <source>
        <dbReference type="Proteomes" id="UP001500556"/>
    </source>
</evidence>
<dbReference type="Proteomes" id="UP001500556">
    <property type="component" value="Unassembled WGS sequence"/>
</dbReference>
<feature type="region of interest" description="Disordered" evidence="1">
    <location>
        <begin position="1"/>
        <end position="68"/>
    </location>
</feature>
<proteinExistence type="predicted"/>
<evidence type="ECO:0000313" key="2">
    <source>
        <dbReference type="EMBL" id="GAA4716628.1"/>
    </source>
</evidence>
<organism evidence="2 3">
    <name type="scientific">Pedococcus ginsenosidimutans</name>
    <dbReference type="NCBI Taxonomy" id="490570"/>
    <lineage>
        <taxon>Bacteria</taxon>
        <taxon>Bacillati</taxon>
        <taxon>Actinomycetota</taxon>
        <taxon>Actinomycetes</taxon>
        <taxon>Micrococcales</taxon>
        <taxon>Intrasporangiaceae</taxon>
        <taxon>Pedococcus</taxon>
    </lineage>
</organism>
<evidence type="ECO:0000256" key="1">
    <source>
        <dbReference type="SAM" id="MobiDB-lite"/>
    </source>
</evidence>
<feature type="compositionally biased region" description="Basic and acidic residues" evidence="1">
    <location>
        <begin position="1"/>
        <end position="19"/>
    </location>
</feature>
<protein>
    <submittedName>
        <fullName evidence="2">Uncharacterized protein</fullName>
    </submittedName>
</protein>